<dbReference type="PANTHER" id="PTHR23081">
    <property type="entry name" value="RNA POLYMERASE II CTD PHOSPHATASE"/>
    <property type="match status" value="1"/>
</dbReference>
<dbReference type="SUPFAM" id="SSF54768">
    <property type="entry name" value="dsRNA-binding domain-like"/>
    <property type="match status" value="2"/>
</dbReference>
<dbReference type="InterPro" id="IPR004274">
    <property type="entry name" value="FCP1_dom"/>
</dbReference>
<dbReference type="GO" id="GO:0005634">
    <property type="term" value="C:nucleus"/>
    <property type="evidence" value="ECO:0007669"/>
    <property type="project" value="UniProtKB-SubCell"/>
</dbReference>
<evidence type="ECO:0000313" key="12">
    <source>
        <dbReference type="Proteomes" id="UP001279734"/>
    </source>
</evidence>
<proteinExistence type="predicted"/>
<gene>
    <name evidence="11" type="ORF">Nepgr_017697</name>
</gene>
<keyword evidence="7" id="KW-0694">RNA-binding</keyword>
<evidence type="ECO:0000256" key="7">
    <source>
        <dbReference type="PROSITE-ProRule" id="PRU00266"/>
    </source>
</evidence>
<feature type="region of interest" description="Disordered" evidence="8">
    <location>
        <begin position="519"/>
        <end position="561"/>
    </location>
</feature>
<dbReference type="SMART" id="SM00358">
    <property type="entry name" value="DSRM"/>
    <property type="match status" value="2"/>
</dbReference>
<dbReference type="EC" id="3.1.3.16" evidence="2"/>
<evidence type="ECO:0000256" key="3">
    <source>
        <dbReference type="ARBA" id="ARBA00022801"/>
    </source>
</evidence>
<evidence type="ECO:0000313" key="11">
    <source>
        <dbReference type="EMBL" id="GMH15856.1"/>
    </source>
</evidence>
<dbReference type="InterPro" id="IPR039189">
    <property type="entry name" value="Fcp1"/>
</dbReference>
<name>A0AAD3XTL3_NEPGR</name>
<comment type="catalytic activity">
    <reaction evidence="5">
        <text>O-phospho-L-seryl-[protein] + H2O = L-seryl-[protein] + phosphate</text>
        <dbReference type="Rhea" id="RHEA:20629"/>
        <dbReference type="Rhea" id="RHEA-COMP:9863"/>
        <dbReference type="Rhea" id="RHEA-COMP:11604"/>
        <dbReference type="ChEBI" id="CHEBI:15377"/>
        <dbReference type="ChEBI" id="CHEBI:29999"/>
        <dbReference type="ChEBI" id="CHEBI:43474"/>
        <dbReference type="ChEBI" id="CHEBI:83421"/>
        <dbReference type="EC" id="3.1.3.16"/>
    </reaction>
</comment>
<dbReference type="Gene3D" id="3.30.160.20">
    <property type="match status" value="2"/>
</dbReference>
<reference evidence="11" key="1">
    <citation type="submission" date="2023-05" db="EMBL/GenBank/DDBJ databases">
        <title>Nepenthes gracilis genome sequencing.</title>
        <authorList>
            <person name="Fukushima K."/>
        </authorList>
    </citation>
    <scope>NUCLEOTIDE SEQUENCE</scope>
    <source>
        <strain evidence="11">SING2019-196</strain>
    </source>
</reference>
<evidence type="ECO:0000256" key="5">
    <source>
        <dbReference type="ARBA" id="ARBA00047761"/>
    </source>
</evidence>
<evidence type="ECO:0000256" key="6">
    <source>
        <dbReference type="ARBA" id="ARBA00048336"/>
    </source>
</evidence>
<feature type="compositionally biased region" description="Polar residues" evidence="8">
    <location>
        <begin position="682"/>
        <end position="693"/>
    </location>
</feature>
<dbReference type="PROSITE" id="PS50969">
    <property type="entry name" value="FCP1"/>
    <property type="match status" value="1"/>
</dbReference>
<dbReference type="InterPro" id="IPR036412">
    <property type="entry name" value="HAD-like_sf"/>
</dbReference>
<evidence type="ECO:0000259" key="9">
    <source>
        <dbReference type="PROSITE" id="PS50137"/>
    </source>
</evidence>
<sequence length="1120" mass="124465">MTMKTVVYHGDNLLGEVEIYPENNNTMIDNNNKEVVDVPVVREQGIRISHFSQPSERCPPLAVLHTITSSGFCFKMESKMQSQETPLFALHSTCVRDNKTAVMPLEEEELHLVAMPSRKKDAGVPCFWGFKVTTGLYDSCLVMLNLRCLAIVFDLDETLIVANTLKSFEDRIEGMYRKMSTEVDPKRIAGMTAEIKRYQEDKAILKQYAENDQVMEDGKLIRVQSEVVPALSDNHQPIVRPLIRLQDKNIVLTRINPLIRDTSVLVRLRPAWEDLRSYLTARGRKRFEVYVCTLAERDYALEMWRLLDPDSNLISTSELLDRIVCVKHGARKSLFNVFNGGICHPKMALTIDDRAMVWDEKDQPRVHVVPAFAPYYAPQAEENNAIPVLCVARNVACNVRGGFFKDFDDVLLQRIFEVSYEDDLKDVPSPPDVSNYLVSEDDASGSNGNKEPHSFDVMTECAVERRIKEAIAASTGVPSAGPSLAANLDPRLAASLQFMIAAPIAVPQPAPQGSVVPFSTKHPQSTPLARPLGHVGPVDPSLHGSPAREEGEVPESELDPDTRRRLLILQHGQDTRDHPHSELSFPVRPPVQAPIPVPVPVPVSRVQSRTSLFSAEDQMSPGQLSRAVGKEFSLASDVMHIEKQRPPPFPRKIESSIRSDRTFLQKQRLPREVPSREDRSRSNLSLPTYQSFQGEDVSSGRSSSGGKDFETESGRPSLSNKVFEIESDAPSSSNKDFETASGREVPFSETPLSALHEIAMKCGTQVEFRPGLVAGTELKFSMEVYFAGVRIGEGIGKTRREAQYQSAESSLMNLADKYLSYIKSDTSSGQGEANRVLDANENGFLSDANSYEHQPSVSEDPMSFSAIEEPTRPQEYSLDGSKKSMGSVYALKELCMTEGLDVDFKAQPLLSANSIQQDEVYVQVELDGQVLGKGAGLTYDEAKTQAADMALVSLKSMLAQFNKKRLSSPRLTQGTSSKRLKPEFPRILSSRYPKNTSPQPSALKRLELHKVILTNARSVTGPLLTLIPTNQKAFPIIRLASDGQIRVIRAASRCLPAATSARHLQLPAFNAALKGETRGCLSSKRCILFCRRWEFVISMFEKCWSISALRICLPDIELGL</sequence>
<keyword evidence="3" id="KW-0378">Hydrolase</keyword>
<evidence type="ECO:0000256" key="1">
    <source>
        <dbReference type="ARBA" id="ARBA00004123"/>
    </source>
</evidence>
<feature type="compositionally biased region" description="Basic and acidic residues" evidence="8">
    <location>
        <begin position="640"/>
        <end position="681"/>
    </location>
</feature>
<comment type="caution">
    <text evidence="11">The sequence shown here is derived from an EMBL/GenBank/DDBJ whole genome shotgun (WGS) entry which is preliminary data.</text>
</comment>
<dbReference type="Gene3D" id="3.40.50.1000">
    <property type="entry name" value="HAD superfamily/HAD-like"/>
    <property type="match status" value="1"/>
</dbReference>
<evidence type="ECO:0000256" key="8">
    <source>
        <dbReference type="SAM" id="MobiDB-lite"/>
    </source>
</evidence>
<dbReference type="EMBL" id="BSYO01000015">
    <property type="protein sequence ID" value="GMH15856.1"/>
    <property type="molecule type" value="Genomic_DNA"/>
</dbReference>
<dbReference type="AlphaFoldDB" id="A0AAD3XTL3"/>
<dbReference type="Pfam" id="PF03031">
    <property type="entry name" value="NIF"/>
    <property type="match status" value="1"/>
</dbReference>
<accession>A0AAD3XTL3</accession>
<dbReference type="InterPro" id="IPR023214">
    <property type="entry name" value="HAD_sf"/>
</dbReference>
<feature type="region of interest" description="Disordered" evidence="8">
    <location>
        <begin position="431"/>
        <end position="454"/>
    </location>
</feature>
<feature type="domain" description="DRBM" evidence="9">
    <location>
        <begin position="886"/>
        <end position="956"/>
    </location>
</feature>
<evidence type="ECO:0000256" key="4">
    <source>
        <dbReference type="ARBA" id="ARBA00023242"/>
    </source>
</evidence>
<protein>
    <recommendedName>
        <fullName evidence="2">protein-serine/threonine phosphatase</fullName>
        <ecNumber evidence="2">3.1.3.16</ecNumber>
    </recommendedName>
</protein>
<feature type="region of interest" description="Disordered" evidence="8">
    <location>
        <begin position="640"/>
        <end position="744"/>
    </location>
</feature>
<dbReference type="PROSITE" id="PS50137">
    <property type="entry name" value="DS_RBD"/>
    <property type="match status" value="2"/>
</dbReference>
<dbReference type="InterPro" id="IPR014720">
    <property type="entry name" value="dsRBD_dom"/>
</dbReference>
<dbReference type="GO" id="GO:0008420">
    <property type="term" value="F:RNA polymerase II CTD heptapeptide repeat phosphatase activity"/>
    <property type="evidence" value="ECO:0007669"/>
    <property type="project" value="InterPro"/>
</dbReference>
<feature type="domain" description="DRBM" evidence="9">
    <location>
        <begin position="750"/>
        <end position="816"/>
    </location>
</feature>
<dbReference type="PANTHER" id="PTHR23081:SF0">
    <property type="entry name" value="RNA POLYMERASE II C-TERMINAL DOMAIN PHOSPHATASE-LIKE 1"/>
    <property type="match status" value="1"/>
</dbReference>
<dbReference type="Proteomes" id="UP001279734">
    <property type="component" value="Unassembled WGS sequence"/>
</dbReference>
<organism evidence="11 12">
    <name type="scientific">Nepenthes gracilis</name>
    <name type="common">Slender pitcher plant</name>
    <dbReference type="NCBI Taxonomy" id="150966"/>
    <lineage>
        <taxon>Eukaryota</taxon>
        <taxon>Viridiplantae</taxon>
        <taxon>Streptophyta</taxon>
        <taxon>Embryophyta</taxon>
        <taxon>Tracheophyta</taxon>
        <taxon>Spermatophyta</taxon>
        <taxon>Magnoliopsida</taxon>
        <taxon>eudicotyledons</taxon>
        <taxon>Gunneridae</taxon>
        <taxon>Pentapetalae</taxon>
        <taxon>Caryophyllales</taxon>
        <taxon>Nepenthaceae</taxon>
        <taxon>Nepenthes</taxon>
    </lineage>
</organism>
<dbReference type="FunFam" id="3.40.50.1000:FF:000035">
    <property type="entry name" value="RNA polymerase II C-terminal domain phosphatase-like 1"/>
    <property type="match status" value="1"/>
</dbReference>
<keyword evidence="4" id="KW-0539">Nucleus</keyword>
<dbReference type="GO" id="GO:0003723">
    <property type="term" value="F:RNA binding"/>
    <property type="evidence" value="ECO:0007669"/>
    <property type="project" value="UniProtKB-UniRule"/>
</dbReference>
<comment type="catalytic activity">
    <reaction evidence="6">
        <text>O-phospho-L-threonyl-[protein] + H2O = L-threonyl-[protein] + phosphate</text>
        <dbReference type="Rhea" id="RHEA:47004"/>
        <dbReference type="Rhea" id="RHEA-COMP:11060"/>
        <dbReference type="Rhea" id="RHEA-COMP:11605"/>
        <dbReference type="ChEBI" id="CHEBI:15377"/>
        <dbReference type="ChEBI" id="CHEBI:30013"/>
        <dbReference type="ChEBI" id="CHEBI:43474"/>
        <dbReference type="ChEBI" id="CHEBI:61977"/>
        <dbReference type="EC" id="3.1.3.16"/>
    </reaction>
</comment>
<evidence type="ECO:0000259" key="10">
    <source>
        <dbReference type="PROSITE" id="PS50969"/>
    </source>
</evidence>
<evidence type="ECO:0000256" key="2">
    <source>
        <dbReference type="ARBA" id="ARBA00013081"/>
    </source>
</evidence>
<dbReference type="SUPFAM" id="SSF56784">
    <property type="entry name" value="HAD-like"/>
    <property type="match status" value="1"/>
</dbReference>
<dbReference type="SMART" id="SM00577">
    <property type="entry name" value="CPDc"/>
    <property type="match status" value="1"/>
</dbReference>
<comment type="subcellular location">
    <subcellularLocation>
        <location evidence="1">Nucleus</location>
    </subcellularLocation>
</comment>
<feature type="domain" description="FCP1 homology" evidence="10">
    <location>
        <begin position="144"/>
        <end position="395"/>
    </location>
</feature>
<keyword evidence="12" id="KW-1185">Reference proteome</keyword>